<feature type="transmembrane region" description="Helical" evidence="1">
    <location>
        <begin position="72"/>
        <end position="98"/>
    </location>
</feature>
<dbReference type="CDD" id="cd00637">
    <property type="entry name" value="7tm_classA_rhodopsin-like"/>
    <property type="match status" value="1"/>
</dbReference>
<dbReference type="Proteomes" id="UP000492821">
    <property type="component" value="Unassembled WGS sequence"/>
</dbReference>
<feature type="transmembrane region" description="Helical" evidence="1">
    <location>
        <begin position="158"/>
        <end position="185"/>
    </location>
</feature>
<organism evidence="2 3">
    <name type="scientific">Panagrellus redivivus</name>
    <name type="common">Microworm</name>
    <dbReference type="NCBI Taxonomy" id="6233"/>
    <lineage>
        <taxon>Eukaryota</taxon>
        <taxon>Metazoa</taxon>
        <taxon>Ecdysozoa</taxon>
        <taxon>Nematoda</taxon>
        <taxon>Chromadorea</taxon>
        <taxon>Rhabditida</taxon>
        <taxon>Tylenchina</taxon>
        <taxon>Panagrolaimomorpha</taxon>
        <taxon>Panagrolaimoidea</taxon>
        <taxon>Panagrolaimidae</taxon>
        <taxon>Panagrellus</taxon>
    </lineage>
</organism>
<dbReference type="Pfam" id="PF10323">
    <property type="entry name" value="7TM_GPCR_Srv"/>
    <property type="match status" value="1"/>
</dbReference>
<dbReference type="Gene3D" id="1.20.1070.10">
    <property type="entry name" value="Rhodopsin 7-helix transmembrane proteins"/>
    <property type="match status" value="1"/>
</dbReference>
<dbReference type="PANTHER" id="PTHR31627:SF42">
    <property type="entry name" value="G_PROTEIN_RECEP_F1_2 DOMAIN-CONTAINING PROTEIN-RELATED"/>
    <property type="match status" value="1"/>
</dbReference>
<reference evidence="3" key="2">
    <citation type="submission" date="2020-10" db="UniProtKB">
        <authorList>
            <consortium name="WormBaseParasite"/>
        </authorList>
    </citation>
    <scope>IDENTIFICATION</scope>
</reference>
<keyword evidence="1" id="KW-0472">Membrane</keyword>
<reference evidence="2" key="1">
    <citation type="journal article" date="2013" name="Genetics">
        <title>The draft genome and transcriptome of Panagrellus redivivus are shaped by the harsh demands of a free-living lifestyle.</title>
        <authorList>
            <person name="Srinivasan J."/>
            <person name="Dillman A.R."/>
            <person name="Macchietto M.G."/>
            <person name="Heikkinen L."/>
            <person name="Lakso M."/>
            <person name="Fracchia K.M."/>
            <person name="Antoshechkin I."/>
            <person name="Mortazavi A."/>
            <person name="Wong G."/>
            <person name="Sternberg P.W."/>
        </authorList>
    </citation>
    <scope>NUCLEOTIDE SEQUENCE [LARGE SCALE GENOMIC DNA]</scope>
    <source>
        <strain evidence="2">MT8872</strain>
    </source>
</reference>
<evidence type="ECO:0000313" key="2">
    <source>
        <dbReference type="Proteomes" id="UP000492821"/>
    </source>
</evidence>
<sequence length="242" mass="27677">MMLFSTICYKLPVYGWIAPDMFEGRFAVVPLIIVNYFGHAQAIGIVGSALNRFTAVFSPHRHRDYWWKASHVTIFTCIMWILPIFAVIPLFFAEFTVVKNNVTNGVNFHAKDINFQRAYFISIAALDGLVVNTFVGALYLSIFFRIQNHVHIRRPHELALRLATSAFIIFTCYLFLGVCSLLSALAPESKIWMYRSFWFIVNDVLCSTNAPVLLALNKPIRKKMLKTMGFHIQSTQKSSLLL</sequence>
<dbReference type="PANTHER" id="PTHR31627">
    <property type="entry name" value="SERPENTINE RECEPTOR CLASS GAMMA-RELATED"/>
    <property type="match status" value="1"/>
</dbReference>
<keyword evidence="1" id="KW-1133">Transmembrane helix</keyword>
<keyword evidence="2" id="KW-1185">Reference proteome</keyword>
<keyword evidence="1" id="KW-0812">Transmembrane</keyword>
<dbReference type="InterPro" id="IPR019426">
    <property type="entry name" value="7TM_GPCR_serpentine_rcpt_Srv"/>
</dbReference>
<protein>
    <submittedName>
        <fullName evidence="3">Serpentine receptor class gamma</fullName>
    </submittedName>
</protein>
<evidence type="ECO:0000256" key="1">
    <source>
        <dbReference type="SAM" id="Phobius"/>
    </source>
</evidence>
<feature type="transmembrane region" description="Helical" evidence="1">
    <location>
        <begin position="31"/>
        <end position="51"/>
    </location>
</feature>
<accession>A0A7E4ZWR5</accession>
<dbReference type="SUPFAM" id="SSF81321">
    <property type="entry name" value="Family A G protein-coupled receptor-like"/>
    <property type="match status" value="1"/>
</dbReference>
<dbReference type="InterPro" id="IPR051119">
    <property type="entry name" value="Nematode_SR-like"/>
</dbReference>
<feature type="transmembrane region" description="Helical" evidence="1">
    <location>
        <begin position="118"/>
        <end position="146"/>
    </location>
</feature>
<evidence type="ECO:0000313" key="3">
    <source>
        <dbReference type="WBParaSite" id="Pan_g22291.t1"/>
    </source>
</evidence>
<dbReference type="WBParaSite" id="Pan_g22291.t1">
    <property type="protein sequence ID" value="Pan_g22291.t1"/>
    <property type="gene ID" value="Pan_g22291"/>
</dbReference>
<dbReference type="AlphaFoldDB" id="A0A7E4ZWR5"/>
<proteinExistence type="predicted"/>
<name>A0A7E4ZWR5_PANRE</name>
<feature type="transmembrane region" description="Helical" evidence="1">
    <location>
        <begin position="197"/>
        <end position="216"/>
    </location>
</feature>